<sequence>MTTIVTSFVIIFLHFISQYSNSLEIHVQNSFMIDHFIAQITKCEVLLAHHGLHSEDFQPISIRPLYLNNIPLRIPFNADYEMGRYQLKLRLTFIRNFACLYLVQLTIPPALSEILDIYTRTREELIFHFCSICATHFFRQSYKGALKSEPTSTSVYLIWIRGTFRNISETDNLPSFASQLANFKRFALIQISLSGRKSRMAFYVCYTCNHPNDGTVPIVQQIGLNKILDPAMFDNMVHNAPTSAVWMVHVPKLYVQFSGRLKRNFSEINVNLFSILLERMNNSEFYICQIDGLDPACSYTVPRFDFHLEIKLGSLESDNFASASYDWVSAFQDSWSFLSCFSQPRISFHLYVKPLQIPVWAGFFISAVVLIVASKLYFVKYTSFSPGLFIFAVIFNQHHVPSSISNRHICRLIYTIWTFVCITVTDHYLAVAISDLTAPLPSFSPTKFSHLTKLIANPNTDGISVFQKTYNYWRHDVEAMKTVRNDKYAVRNFDVDNDFSIYSYLGSTSLNPAFPQSYSAFIFIRNFIANTYFFLYMNPKAPRRNFSEKEIALINLHNPQHEAVPGKYYTDSAGGVESAVEDELTSCARCALMEKAVKCG</sequence>
<reference evidence="3 4" key="1">
    <citation type="submission" date="2015-12" db="EMBL/GenBank/DDBJ databases">
        <title>The genome of Folsomia candida.</title>
        <authorList>
            <person name="Faddeeva A."/>
            <person name="Derks M.F."/>
            <person name="Anvar Y."/>
            <person name="Smit S."/>
            <person name="Van Straalen N."/>
            <person name="Roelofs D."/>
        </authorList>
    </citation>
    <scope>NUCLEOTIDE SEQUENCE [LARGE SCALE GENOMIC DNA]</scope>
    <source>
        <strain evidence="3 4">VU population</strain>
        <tissue evidence="3">Whole body</tissue>
    </source>
</reference>
<comment type="caution">
    <text evidence="3">The sequence shown here is derived from an EMBL/GenBank/DDBJ whole genome shotgun (WGS) entry which is preliminary data.</text>
</comment>
<feature type="transmembrane region" description="Helical" evidence="1">
    <location>
        <begin position="357"/>
        <end position="378"/>
    </location>
</feature>
<name>A0A226F5B7_FOLCA</name>
<dbReference type="Proteomes" id="UP000198287">
    <property type="component" value="Unassembled WGS sequence"/>
</dbReference>
<keyword evidence="4" id="KW-1185">Reference proteome</keyword>
<keyword evidence="1" id="KW-0812">Transmembrane</keyword>
<protein>
    <submittedName>
        <fullName evidence="3">Uncharacterized protein</fullName>
    </submittedName>
</protein>
<evidence type="ECO:0000313" key="4">
    <source>
        <dbReference type="Proteomes" id="UP000198287"/>
    </source>
</evidence>
<evidence type="ECO:0000256" key="1">
    <source>
        <dbReference type="SAM" id="Phobius"/>
    </source>
</evidence>
<keyword evidence="2" id="KW-0732">Signal</keyword>
<organism evidence="3 4">
    <name type="scientific">Folsomia candida</name>
    <name type="common">Springtail</name>
    <dbReference type="NCBI Taxonomy" id="158441"/>
    <lineage>
        <taxon>Eukaryota</taxon>
        <taxon>Metazoa</taxon>
        <taxon>Ecdysozoa</taxon>
        <taxon>Arthropoda</taxon>
        <taxon>Hexapoda</taxon>
        <taxon>Collembola</taxon>
        <taxon>Entomobryomorpha</taxon>
        <taxon>Isotomoidea</taxon>
        <taxon>Isotomidae</taxon>
        <taxon>Proisotominae</taxon>
        <taxon>Folsomia</taxon>
    </lineage>
</organism>
<dbReference type="AlphaFoldDB" id="A0A226F5B7"/>
<evidence type="ECO:0000256" key="2">
    <source>
        <dbReference type="SAM" id="SignalP"/>
    </source>
</evidence>
<keyword evidence="1" id="KW-1133">Transmembrane helix</keyword>
<proteinExistence type="predicted"/>
<accession>A0A226F5B7</accession>
<feature type="chain" id="PRO_5012081827" evidence="2">
    <location>
        <begin position="23"/>
        <end position="600"/>
    </location>
</feature>
<keyword evidence="1" id="KW-0472">Membrane</keyword>
<gene>
    <name evidence="3" type="ORF">Fcan01_00116</name>
</gene>
<feature type="transmembrane region" description="Helical" evidence="1">
    <location>
        <begin position="412"/>
        <end position="433"/>
    </location>
</feature>
<evidence type="ECO:0000313" key="3">
    <source>
        <dbReference type="EMBL" id="OXA64540.1"/>
    </source>
</evidence>
<feature type="signal peptide" evidence="2">
    <location>
        <begin position="1"/>
        <end position="22"/>
    </location>
</feature>
<dbReference type="EMBL" id="LNIX01000001">
    <property type="protein sequence ID" value="OXA64540.1"/>
    <property type="molecule type" value="Genomic_DNA"/>
</dbReference>
<feature type="transmembrane region" description="Helical" evidence="1">
    <location>
        <begin position="518"/>
        <end position="537"/>
    </location>
</feature>